<dbReference type="EMBL" id="BLVO01000016">
    <property type="protein sequence ID" value="GFM34769.1"/>
    <property type="molecule type" value="Genomic_DNA"/>
</dbReference>
<keyword evidence="2" id="KW-1185">Reference proteome</keyword>
<reference evidence="1 2" key="1">
    <citation type="submission" date="2020-05" db="EMBL/GenBank/DDBJ databases">
        <title>Draft genome sequence of Desulfovibrio sp. strain HN2T.</title>
        <authorList>
            <person name="Ueno A."/>
            <person name="Tamazawa S."/>
            <person name="Tamamura S."/>
            <person name="Murakami T."/>
            <person name="Kiyama T."/>
            <person name="Inomata H."/>
            <person name="Amano Y."/>
            <person name="Miyakawa K."/>
            <person name="Tamaki H."/>
            <person name="Naganuma T."/>
            <person name="Kaneko K."/>
        </authorList>
    </citation>
    <scope>NUCLEOTIDE SEQUENCE [LARGE SCALE GENOMIC DNA]</scope>
    <source>
        <strain evidence="1 2">HN2</strain>
    </source>
</reference>
<name>A0A7J0BM96_9BACT</name>
<accession>A0A7J0BM96</accession>
<sequence>MVLGKQVVHIVMYDAGTGNVCSFLILMCHALPLLSLTVDNYGQWQEGGIGVFIKNPVEL</sequence>
<dbReference type="AlphaFoldDB" id="A0A7J0BM96"/>
<protein>
    <submittedName>
        <fullName evidence="1">Uncharacterized protein</fullName>
    </submittedName>
</protein>
<gene>
    <name evidence="1" type="ORF">DSM101010T_31340</name>
</gene>
<comment type="caution">
    <text evidence="1">The sequence shown here is derived from an EMBL/GenBank/DDBJ whole genome shotgun (WGS) entry which is preliminary data.</text>
</comment>
<dbReference type="Proteomes" id="UP000503840">
    <property type="component" value="Unassembled WGS sequence"/>
</dbReference>
<proteinExistence type="predicted"/>
<evidence type="ECO:0000313" key="2">
    <source>
        <dbReference type="Proteomes" id="UP000503840"/>
    </source>
</evidence>
<evidence type="ECO:0000313" key="1">
    <source>
        <dbReference type="EMBL" id="GFM34769.1"/>
    </source>
</evidence>
<organism evidence="1 2">
    <name type="scientific">Desulfovibrio subterraneus</name>
    <dbReference type="NCBI Taxonomy" id="2718620"/>
    <lineage>
        <taxon>Bacteria</taxon>
        <taxon>Pseudomonadati</taxon>
        <taxon>Thermodesulfobacteriota</taxon>
        <taxon>Desulfovibrionia</taxon>
        <taxon>Desulfovibrionales</taxon>
        <taxon>Desulfovibrionaceae</taxon>
        <taxon>Desulfovibrio</taxon>
    </lineage>
</organism>